<dbReference type="PROSITE" id="PS00092">
    <property type="entry name" value="N6_MTASE"/>
    <property type="match status" value="1"/>
</dbReference>
<gene>
    <name evidence="4" type="primary">rlmL_18</name>
    <name evidence="4" type="ORF">SDC9_71318</name>
</gene>
<evidence type="ECO:0000256" key="2">
    <source>
        <dbReference type="ARBA" id="ARBA00022679"/>
    </source>
</evidence>
<dbReference type="PANTHER" id="PTHR47313:SF1">
    <property type="entry name" value="RIBOSOMAL RNA LARGE SUBUNIT METHYLTRANSFERASE K_L"/>
    <property type="match status" value="1"/>
</dbReference>
<dbReference type="InterPro" id="IPR004114">
    <property type="entry name" value="THUMP_dom"/>
</dbReference>
<dbReference type="InterPro" id="IPR029063">
    <property type="entry name" value="SAM-dependent_MTases_sf"/>
</dbReference>
<dbReference type="InterPro" id="IPR054170">
    <property type="entry name" value="RlmL_1st"/>
</dbReference>
<dbReference type="PROSITE" id="PS01261">
    <property type="entry name" value="UPF0020"/>
    <property type="match status" value="1"/>
</dbReference>
<dbReference type="SUPFAM" id="SSF53335">
    <property type="entry name" value="S-adenosyl-L-methionine-dependent methyltransferases"/>
    <property type="match status" value="1"/>
</dbReference>
<dbReference type="PRINTS" id="PR00507">
    <property type="entry name" value="N12N6MTFRASE"/>
</dbReference>
<keyword evidence="2 4" id="KW-0808">Transferase</keyword>
<dbReference type="CDD" id="cd02440">
    <property type="entry name" value="AdoMet_MTases"/>
    <property type="match status" value="1"/>
</dbReference>
<dbReference type="CDD" id="cd11715">
    <property type="entry name" value="THUMP_AdoMetMT"/>
    <property type="match status" value="1"/>
</dbReference>
<comment type="caution">
    <text evidence="4">The sequence shown here is derived from an EMBL/GenBank/DDBJ whole genome shotgun (WGS) entry which is preliminary data.</text>
</comment>
<evidence type="ECO:0000259" key="3">
    <source>
        <dbReference type="PROSITE" id="PS51165"/>
    </source>
</evidence>
<dbReference type="Pfam" id="PF22020">
    <property type="entry name" value="RlmL_1st"/>
    <property type="match status" value="1"/>
</dbReference>
<name>A0A644Y892_9ZZZZ</name>
<dbReference type="Pfam" id="PF02926">
    <property type="entry name" value="THUMP"/>
    <property type="match status" value="1"/>
</dbReference>
<proteinExistence type="predicted"/>
<dbReference type="AlphaFoldDB" id="A0A644Y892"/>
<dbReference type="PANTHER" id="PTHR47313">
    <property type="entry name" value="RIBOSOMAL RNA LARGE SUBUNIT METHYLTRANSFERASE K/L"/>
    <property type="match status" value="1"/>
</dbReference>
<organism evidence="4">
    <name type="scientific">bioreactor metagenome</name>
    <dbReference type="NCBI Taxonomy" id="1076179"/>
    <lineage>
        <taxon>unclassified sequences</taxon>
        <taxon>metagenomes</taxon>
        <taxon>ecological metagenomes</taxon>
    </lineage>
</organism>
<feature type="domain" description="THUMP" evidence="3">
    <location>
        <begin position="46"/>
        <end position="158"/>
    </location>
</feature>
<dbReference type="Pfam" id="PF01170">
    <property type="entry name" value="UPF0020"/>
    <property type="match status" value="1"/>
</dbReference>
<evidence type="ECO:0000313" key="4">
    <source>
        <dbReference type="EMBL" id="MPM24832.1"/>
    </source>
</evidence>
<dbReference type="Gene3D" id="3.30.2130.30">
    <property type="match status" value="1"/>
</dbReference>
<dbReference type="PROSITE" id="PS51165">
    <property type="entry name" value="THUMP"/>
    <property type="match status" value="1"/>
</dbReference>
<keyword evidence="1 4" id="KW-0489">Methyltransferase</keyword>
<dbReference type="InterPro" id="IPR000241">
    <property type="entry name" value="RlmKL-like_Mtase"/>
</dbReference>
<dbReference type="GO" id="GO:0003723">
    <property type="term" value="F:RNA binding"/>
    <property type="evidence" value="ECO:0007669"/>
    <property type="project" value="InterPro"/>
</dbReference>
<protein>
    <submittedName>
        <fullName evidence="4">Ribosomal RNA large subunit methyltransferase L</fullName>
        <ecNumber evidence="4">2.1.1.173</ecNumber>
    </submittedName>
</protein>
<dbReference type="EC" id="2.1.1.173" evidence="4"/>
<dbReference type="InterPro" id="IPR002052">
    <property type="entry name" value="DNA_methylase_N6_adenine_CS"/>
</dbReference>
<dbReference type="InterPro" id="IPR053943">
    <property type="entry name" value="RlmKL-like_Mtase_CS"/>
</dbReference>
<dbReference type="Gene3D" id="3.40.50.150">
    <property type="entry name" value="Vaccinia Virus protein VP39"/>
    <property type="match status" value="1"/>
</dbReference>
<dbReference type="SMART" id="SM00981">
    <property type="entry name" value="THUMP"/>
    <property type="match status" value="1"/>
</dbReference>
<evidence type="ECO:0000256" key="1">
    <source>
        <dbReference type="ARBA" id="ARBA00022603"/>
    </source>
</evidence>
<sequence length="383" mass="44290">MKKEYTLVAPCFFGVEKMLSREIQNLGYEIIKTEDGRITYKTDEYGIAKSNIYLRCAERVHLKVAEFEAKSFDELFEGTKKINWAKYIPFGAQFPISKASSIKSKLYSTPDIQSIVKKAVVESLKKSYLETGLLKEDKEKYPIFVFIHKDKVTLTIDTSGTALHKRGYRERANKAPIRETLAAAIMELVPWRPGRTLVDPMCGSGTLLIEAAMKGINMAPGLNREFISESWRTLDKKVWWDIRREAYAQVNEDIEFKIYGYDIDEEALEIARENAEIAGVADYIEFNYGDATEFTSDEEYGFIVTNPPYGERLEDTDTVKMLYKQLGYTFRKLKNWSYYLITSYEDFENEFGGEASRRRKLYNGMLKSNLYQYIGSRPPKNNK</sequence>
<dbReference type="GO" id="GO:0052915">
    <property type="term" value="F:23S rRNA (guanine(2445)-N(2))-methyltransferase activity"/>
    <property type="evidence" value="ECO:0007669"/>
    <property type="project" value="UniProtKB-EC"/>
</dbReference>
<reference evidence="4" key="1">
    <citation type="submission" date="2019-08" db="EMBL/GenBank/DDBJ databases">
        <authorList>
            <person name="Kucharzyk K."/>
            <person name="Murdoch R.W."/>
            <person name="Higgins S."/>
            <person name="Loffler F."/>
        </authorList>
    </citation>
    <scope>NUCLEOTIDE SEQUENCE</scope>
</reference>
<accession>A0A644Y892</accession>
<dbReference type="EMBL" id="VSSQ01004351">
    <property type="protein sequence ID" value="MPM24832.1"/>
    <property type="molecule type" value="Genomic_DNA"/>
</dbReference>
<dbReference type="GO" id="GO:0070043">
    <property type="term" value="F:rRNA (guanine-N7-)-methyltransferase activity"/>
    <property type="evidence" value="ECO:0007669"/>
    <property type="project" value="TreeGrafter"/>
</dbReference>